<dbReference type="Proteomes" id="UP000176826">
    <property type="component" value="Unassembled WGS sequence"/>
</dbReference>
<dbReference type="Pfam" id="PF02452">
    <property type="entry name" value="PemK_toxin"/>
    <property type="match status" value="1"/>
</dbReference>
<evidence type="ECO:0000313" key="1">
    <source>
        <dbReference type="EMBL" id="OGJ04343.1"/>
    </source>
</evidence>
<dbReference type="InterPro" id="IPR011067">
    <property type="entry name" value="Plasmid_toxin/cell-grow_inhib"/>
</dbReference>
<dbReference type="InterPro" id="IPR003477">
    <property type="entry name" value="PemK-like"/>
</dbReference>
<dbReference type="SUPFAM" id="SSF50118">
    <property type="entry name" value="Cell growth inhibitor/plasmid maintenance toxic component"/>
    <property type="match status" value="1"/>
</dbReference>
<dbReference type="GO" id="GO:0003677">
    <property type="term" value="F:DNA binding"/>
    <property type="evidence" value="ECO:0007669"/>
    <property type="project" value="InterPro"/>
</dbReference>
<dbReference type="Gene3D" id="2.30.30.110">
    <property type="match status" value="1"/>
</dbReference>
<evidence type="ECO:0008006" key="3">
    <source>
        <dbReference type="Google" id="ProtNLM"/>
    </source>
</evidence>
<reference evidence="1 2" key="1">
    <citation type="journal article" date="2016" name="Nat. Commun.">
        <title>Thousands of microbial genomes shed light on interconnected biogeochemical processes in an aquifer system.</title>
        <authorList>
            <person name="Anantharaman K."/>
            <person name="Brown C.T."/>
            <person name="Hug L.A."/>
            <person name="Sharon I."/>
            <person name="Castelle C.J."/>
            <person name="Probst A.J."/>
            <person name="Thomas B.C."/>
            <person name="Singh A."/>
            <person name="Wilkins M.J."/>
            <person name="Karaoz U."/>
            <person name="Brodie E.L."/>
            <person name="Williams K.H."/>
            <person name="Hubbard S.S."/>
            <person name="Banfield J.F."/>
        </authorList>
    </citation>
    <scope>NUCLEOTIDE SEQUENCE [LARGE SCALE GENOMIC DNA]</scope>
</reference>
<protein>
    <recommendedName>
        <fullName evidence="3">2,4-dihydroxyhept-2-ene-1,7-dioic acid aldolase</fullName>
    </recommendedName>
</protein>
<name>A0A1F6YD76_9BACT</name>
<organism evidence="1 2">
    <name type="scientific">Candidatus Nomurabacteria bacterium RIFCSPLOWO2_12_FULL_41_10</name>
    <dbReference type="NCBI Taxonomy" id="1801795"/>
    <lineage>
        <taxon>Bacteria</taxon>
        <taxon>Candidatus Nomuraibacteriota</taxon>
    </lineage>
</organism>
<dbReference type="AlphaFoldDB" id="A0A1F6YD76"/>
<sequence>MFLKKNNKNMEKEYDDWNKLKKSLSTKKSNVFFHEREIWFCSLGKNIGYEEDGKNELFERPILIIRKFNNSIFLAIPLTSSKKNNNYYHQYEFSGKTYAGILSQIRLLDSRRLSRKIGMIKENDFGTIIKKIHNILP</sequence>
<proteinExistence type="predicted"/>
<comment type="caution">
    <text evidence="1">The sequence shown here is derived from an EMBL/GenBank/DDBJ whole genome shotgun (WGS) entry which is preliminary data.</text>
</comment>
<dbReference type="EMBL" id="MFVT01000005">
    <property type="protein sequence ID" value="OGJ04343.1"/>
    <property type="molecule type" value="Genomic_DNA"/>
</dbReference>
<evidence type="ECO:0000313" key="2">
    <source>
        <dbReference type="Proteomes" id="UP000176826"/>
    </source>
</evidence>
<accession>A0A1F6YD76</accession>
<gene>
    <name evidence="1" type="ORF">A3F97_02385</name>
</gene>